<feature type="non-terminal residue" evidence="2">
    <location>
        <position position="351"/>
    </location>
</feature>
<comment type="caution">
    <text evidence="2">The sequence shown here is derived from an EMBL/GenBank/DDBJ whole genome shotgun (WGS) entry which is preliminary data.</text>
</comment>
<dbReference type="EMBL" id="REFV01000016">
    <property type="protein sequence ID" value="RMB56485.1"/>
    <property type="molecule type" value="Genomic_DNA"/>
</dbReference>
<sequence length="351" mass="38575">MKRNLLFLSIFLLLFSAFAKAYAQPVPVITTPDGSDQVCGDRVILNVANDPTFTYQWQQFNFSSMMYVNVGTNMSSIQVVDDMDGLERVRVIVTDAMGMTGTDEIDILFFNPPSIGVPIDLELCDRTIGDTPAQWNDGIANFNLNDNFNLILNGQNGMQFRVSYHTSMGDAENDIAEIMTPASYPSAGGETIWARVDNAGYGANPMQCFAVASFTLTVTPNPLSNTPPDLEVCDLDNDGFAPFILTDQNTAITGGNPLLNVSYHPTLIDAEQDTNERFDGYINNTIDVELFFARIEDPATGCFSTEQFQLIVLDTPMPNDTPDDYALCDFDGDGLEVFDLTSREMDVLGGL</sequence>
<keyword evidence="3" id="KW-1185">Reference proteome</keyword>
<feature type="signal peptide" evidence="1">
    <location>
        <begin position="1"/>
        <end position="23"/>
    </location>
</feature>
<evidence type="ECO:0000313" key="2">
    <source>
        <dbReference type="EMBL" id="RMB56485.1"/>
    </source>
</evidence>
<protein>
    <recommendedName>
        <fullName evidence="4">Gliding motility-associated C-terminal domain-containing protein</fullName>
    </recommendedName>
</protein>
<dbReference type="Proteomes" id="UP000281985">
    <property type="component" value="Unassembled WGS sequence"/>
</dbReference>
<keyword evidence="1" id="KW-0732">Signal</keyword>
<accession>A0A3M0FVF7</accession>
<evidence type="ECO:0000313" key="3">
    <source>
        <dbReference type="Proteomes" id="UP000281985"/>
    </source>
</evidence>
<reference evidence="2 3" key="1">
    <citation type="submission" date="2018-10" db="EMBL/GenBank/DDBJ databases">
        <title>Dokdonia luteus sp. nov., isolated from sea water.</title>
        <authorList>
            <person name="Zhou L.Y."/>
            <person name="Du Z.J."/>
        </authorList>
    </citation>
    <scope>NUCLEOTIDE SEQUENCE [LARGE SCALE GENOMIC DNA]</scope>
    <source>
        <strain evidence="2 3">SH27</strain>
    </source>
</reference>
<organism evidence="2 3">
    <name type="scientific">Dokdonia sinensis</name>
    <dbReference type="NCBI Taxonomy" id="2479847"/>
    <lineage>
        <taxon>Bacteria</taxon>
        <taxon>Pseudomonadati</taxon>
        <taxon>Bacteroidota</taxon>
        <taxon>Flavobacteriia</taxon>
        <taxon>Flavobacteriales</taxon>
        <taxon>Flavobacteriaceae</taxon>
        <taxon>Dokdonia</taxon>
    </lineage>
</organism>
<evidence type="ECO:0000256" key="1">
    <source>
        <dbReference type="SAM" id="SignalP"/>
    </source>
</evidence>
<feature type="chain" id="PRO_5017970014" description="Gliding motility-associated C-terminal domain-containing protein" evidence="1">
    <location>
        <begin position="24"/>
        <end position="351"/>
    </location>
</feature>
<proteinExistence type="predicted"/>
<gene>
    <name evidence="2" type="ORF">EAX61_13810</name>
</gene>
<dbReference type="AlphaFoldDB" id="A0A3M0FVF7"/>
<name>A0A3M0FVF7_9FLAO</name>
<evidence type="ECO:0008006" key="4">
    <source>
        <dbReference type="Google" id="ProtNLM"/>
    </source>
</evidence>